<dbReference type="OrthoDB" id="9800666at2"/>
<accession>A0A3G2L4A8</accession>
<dbReference type="Proteomes" id="UP000276309">
    <property type="component" value="Chromosome"/>
</dbReference>
<gene>
    <name evidence="4" type="ORF">D1013_06855</name>
</gene>
<feature type="domain" description="FAS1" evidence="3">
    <location>
        <begin position="191"/>
        <end position="324"/>
    </location>
</feature>
<feature type="domain" description="FAS1" evidence="3">
    <location>
        <begin position="327"/>
        <end position="465"/>
    </location>
</feature>
<dbReference type="KEGG" id="emar:D1013_06855"/>
<dbReference type="InterPro" id="IPR000782">
    <property type="entry name" value="FAS1_domain"/>
</dbReference>
<dbReference type="GO" id="GO:0005615">
    <property type="term" value="C:extracellular space"/>
    <property type="evidence" value="ECO:0007669"/>
    <property type="project" value="TreeGrafter"/>
</dbReference>
<evidence type="ECO:0000256" key="2">
    <source>
        <dbReference type="SAM" id="SignalP"/>
    </source>
</evidence>
<dbReference type="PANTHER" id="PTHR10900:SF77">
    <property type="entry name" value="FI19380P1"/>
    <property type="match status" value="1"/>
</dbReference>
<dbReference type="PROSITE" id="PS50213">
    <property type="entry name" value="FAS1"/>
    <property type="match status" value="3"/>
</dbReference>
<feature type="chain" id="PRO_5018207699" evidence="2">
    <location>
        <begin position="24"/>
        <end position="471"/>
    </location>
</feature>
<dbReference type="RefSeq" id="WP_121848156.1">
    <property type="nucleotide sequence ID" value="NZ_CP032050.1"/>
</dbReference>
<dbReference type="Pfam" id="PF02469">
    <property type="entry name" value="Fasciclin"/>
    <property type="match status" value="3"/>
</dbReference>
<dbReference type="FunFam" id="2.30.180.10:FF:000032">
    <property type="entry name" value="Fasciclin domain-containing protein, putative"/>
    <property type="match status" value="1"/>
</dbReference>
<proteinExistence type="predicted"/>
<evidence type="ECO:0000313" key="5">
    <source>
        <dbReference type="Proteomes" id="UP000276309"/>
    </source>
</evidence>
<organism evidence="4 5">
    <name type="scientific">Euzebyella marina</name>
    <dbReference type="NCBI Taxonomy" id="1761453"/>
    <lineage>
        <taxon>Bacteria</taxon>
        <taxon>Pseudomonadati</taxon>
        <taxon>Bacteroidota</taxon>
        <taxon>Flavobacteriia</taxon>
        <taxon>Flavobacteriales</taxon>
        <taxon>Flavobacteriaceae</taxon>
        <taxon>Euzebyella</taxon>
    </lineage>
</organism>
<evidence type="ECO:0000259" key="3">
    <source>
        <dbReference type="PROSITE" id="PS50213"/>
    </source>
</evidence>
<dbReference type="PROSITE" id="PS51257">
    <property type="entry name" value="PROKAR_LIPOPROTEIN"/>
    <property type="match status" value="1"/>
</dbReference>
<keyword evidence="2" id="KW-0732">Signal</keyword>
<reference evidence="4 5" key="1">
    <citation type="submission" date="2018-08" db="EMBL/GenBank/DDBJ databases">
        <title>The reduced genetic potential of extracellular carbohydrate catabolism in Euzebyella marina RN62, a Flavobacteriia bacterium isolated from the hadal water.</title>
        <authorList>
            <person name="Xue C."/>
        </authorList>
    </citation>
    <scope>NUCLEOTIDE SEQUENCE [LARGE SCALE GENOMIC DNA]</scope>
    <source>
        <strain evidence="4 5">RN62</strain>
    </source>
</reference>
<dbReference type="InterPro" id="IPR050904">
    <property type="entry name" value="Adhesion/Biosynth-related"/>
</dbReference>
<feature type="signal peptide" evidence="2">
    <location>
        <begin position="1"/>
        <end position="23"/>
    </location>
</feature>
<dbReference type="PANTHER" id="PTHR10900">
    <property type="entry name" value="PERIOSTIN-RELATED"/>
    <property type="match status" value="1"/>
</dbReference>
<dbReference type="SUPFAM" id="SSF82153">
    <property type="entry name" value="FAS1 domain"/>
    <property type="match status" value="3"/>
</dbReference>
<dbReference type="Gene3D" id="2.30.180.10">
    <property type="entry name" value="FAS1 domain"/>
    <property type="match status" value="3"/>
</dbReference>
<dbReference type="SMART" id="SM00554">
    <property type="entry name" value="FAS1"/>
    <property type="match status" value="3"/>
</dbReference>
<protein>
    <submittedName>
        <fullName evidence="4">Fasciclin domain-containing protein</fullName>
    </submittedName>
</protein>
<sequence>MKLNNIKLLVPMVLMLFFAVSCSDDDNGVTIPDPDMEEEMEEEEEEEEEQQQSTVVDLAVATADLSILVEALTEAELVETLQGDGPFTVFAPTNAAFEAFLADNNFTSLDDVPDDVLEQVLLNHVVSGDLMSGDLSTTYVSSLSTAGVNEMNLSLFVDTADGVMINGSTVTTADVDASNGVVHIVDQVIGLPNLVDHALYNANFSEVVGALTMDGNTTFTDLLSDGEQMFTVFAPVNEAFTDFENPNGNELNTILANHVIAGTSLAAADLINMYANTAATNEDGDNLSIYVNVDDGVQLNGQSMVVVSDVVTTNGIIHAVDTVIDLPTVVTFAVADSENFSSLVGALTAEGQPDFVSVLSSTTDNAPFTVFAPINSAFAALEEVPSGETLTAVLNHHVIAEANIVSGDLSDGLVSPATLEGDSVTFTEADESFTITDGAGNMGIAIVKADVQAINGVIHAVDTVLIPDTEN</sequence>
<feature type="region of interest" description="Disordered" evidence="1">
    <location>
        <begin position="27"/>
        <end position="53"/>
    </location>
</feature>
<dbReference type="InterPro" id="IPR036378">
    <property type="entry name" value="FAS1_dom_sf"/>
</dbReference>
<feature type="domain" description="FAS1" evidence="3">
    <location>
        <begin position="52"/>
        <end position="189"/>
    </location>
</feature>
<keyword evidence="5" id="KW-1185">Reference proteome</keyword>
<feature type="compositionally biased region" description="Acidic residues" evidence="1">
    <location>
        <begin position="34"/>
        <end position="50"/>
    </location>
</feature>
<evidence type="ECO:0000313" key="4">
    <source>
        <dbReference type="EMBL" id="AYN67107.1"/>
    </source>
</evidence>
<evidence type="ECO:0000256" key="1">
    <source>
        <dbReference type="SAM" id="MobiDB-lite"/>
    </source>
</evidence>
<dbReference type="AlphaFoldDB" id="A0A3G2L4A8"/>
<dbReference type="EMBL" id="CP032050">
    <property type="protein sequence ID" value="AYN67107.1"/>
    <property type="molecule type" value="Genomic_DNA"/>
</dbReference>
<name>A0A3G2L4A8_9FLAO</name>